<evidence type="ECO:0000313" key="3">
    <source>
        <dbReference type="Proteomes" id="UP000663852"/>
    </source>
</evidence>
<comment type="caution">
    <text evidence="2">The sequence shown here is derived from an EMBL/GenBank/DDBJ whole genome shotgun (WGS) entry which is preliminary data.</text>
</comment>
<dbReference type="EMBL" id="CAJNOJ010000139">
    <property type="protein sequence ID" value="CAF1185415.1"/>
    <property type="molecule type" value="Genomic_DNA"/>
</dbReference>
<evidence type="ECO:0000256" key="1">
    <source>
        <dbReference type="SAM" id="MobiDB-lite"/>
    </source>
</evidence>
<gene>
    <name evidence="2" type="ORF">EDS130_LOCUS24493</name>
</gene>
<accession>A0A814VA18</accession>
<sequence length="72" mass="8442">MHSDQRLKLEGNRSIDEGENSNMEALNFQREDSFSFERVKYITKWRRNKVCNELPLAKIDQLSLACYSDVSS</sequence>
<feature type="region of interest" description="Disordered" evidence="1">
    <location>
        <begin position="1"/>
        <end position="21"/>
    </location>
</feature>
<feature type="compositionally biased region" description="Basic and acidic residues" evidence="1">
    <location>
        <begin position="1"/>
        <end position="16"/>
    </location>
</feature>
<proteinExistence type="predicted"/>
<dbReference type="AlphaFoldDB" id="A0A814VA18"/>
<organism evidence="2 3">
    <name type="scientific">Adineta ricciae</name>
    <name type="common">Rotifer</name>
    <dbReference type="NCBI Taxonomy" id="249248"/>
    <lineage>
        <taxon>Eukaryota</taxon>
        <taxon>Metazoa</taxon>
        <taxon>Spiralia</taxon>
        <taxon>Gnathifera</taxon>
        <taxon>Rotifera</taxon>
        <taxon>Eurotatoria</taxon>
        <taxon>Bdelloidea</taxon>
        <taxon>Adinetida</taxon>
        <taxon>Adinetidae</taxon>
        <taxon>Adineta</taxon>
    </lineage>
</organism>
<protein>
    <submittedName>
        <fullName evidence="2">Uncharacterized protein</fullName>
    </submittedName>
</protein>
<evidence type="ECO:0000313" key="2">
    <source>
        <dbReference type="EMBL" id="CAF1185415.1"/>
    </source>
</evidence>
<name>A0A814VA18_ADIRI</name>
<dbReference type="Proteomes" id="UP000663852">
    <property type="component" value="Unassembled WGS sequence"/>
</dbReference>
<reference evidence="2" key="1">
    <citation type="submission" date="2021-02" db="EMBL/GenBank/DDBJ databases">
        <authorList>
            <person name="Nowell W R."/>
        </authorList>
    </citation>
    <scope>NUCLEOTIDE SEQUENCE</scope>
</reference>